<dbReference type="InterPro" id="IPR036770">
    <property type="entry name" value="Ankyrin_rpt-contain_sf"/>
</dbReference>
<proteinExistence type="predicted"/>
<dbReference type="PANTHER" id="PTHR22677">
    <property type="entry name" value="ANKYRIN REPEAT DOMAIN-CONTAINING PROTEIN 60"/>
    <property type="match status" value="1"/>
</dbReference>
<dbReference type="SMART" id="SM00248">
    <property type="entry name" value="ANK"/>
    <property type="match status" value="1"/>
</dbReference>
<dbReference type="OrthoDB" id="1700432at2759"/>
<dbReference type="InterPro" id="IPR039323">
    <property type="entry name" value="ANKRD_45/46/60"/>
</dbReference>
<accession>A0A5J5NEG9</accession>
<evidence type="ECO:0000256" key="1">
    <source>
        <dbReference type="PROSITE-ProRule" id="PRU00023"/>
    </source>
</evidence>
<dbReference type="Proteomes" id="UP000327439">
    <property type="component" value="Unassembled WGS sequence"/>
</dbReference>
<dbReference type="Gene3D" id="1.25.40.20">
    <property type="entry name" value="Ankyrin repeat-containing domain"/>
    <property type="match status" value="1"/>
</dbReference>
<evidence type="ECO:0000313" key="2">
    <source>
        <dbReference type="EMBL" id="KAB1671266.1"/>
    </source>
</evidence>
<reference evidence="3" key="1">
    <citation type="journal article" date="2020" name="Nat. Genet.">
        <title>Genomic diversifications of five Gossypium allopolyploid species and their impact on cotton improvement.</title>
        <authorList>
            <person name="Chen Z.J."/>
            <person name="Sreedasyam A."/>
            <person name="Ando A."/>
            <person name="Song Q."/>
            <person name="De Santiago L.M."/>
            <person name="Hulse-Kemp A.M."/>
            <person name="Ding M."/>
            <person name="Ye W."/>
            <person name="Kirkbride R.C."/>
            <person name="Jenkins J."/>
            <person name="Plott C."/>
            <person name="Lovell J."/>
            <person name="Lin Y.M."/>
            <person name="Vaughn R."/>
            <person name="Liu B."/>
            <person name="Simpson S."/>
            <person name="Scheffler B.E."/>
            <person name="Wen L."/>
            <person name="Saski C.A."/>
            <person name="Grover C.E."/>
            <person name="Hu G."/>
            <person name="Conover J.L."/>
            <person name="Carlson J.W."/>
            <person name="Shu S."/>
            <person name="Boston L.B."/>
            <person name="Williams M."/>
            <person name="Peterson D.G."/>
            <person name="McGee K."/>
            <person name="Jones D.C."/>
            <person name="Wendel J.F."/>
            <person name="Stelly D.M."/>
            <person name="Grimwood J."/>
            <person name="Schmutz J."/>
        </authorList>
    </citation>
    <scope>NUCLEOTIDE SEQUENCE [LARGE SCALE GENOMIC DNA]</scope>
    <source>
        <strain evidence="3">cv. 3-79</strain>
    </source>
</reference>
<evidence type="ECO:0000313" key="3">
    <source>
        <dbReference type="Proteomes" id="UP000327439"/>
    </source>
</evidence>
<organism evidence="2 3">
    <name type="scientific">Gossypium barbadense</name>
    <name type="common">Sea Island cotton</name>
    <name type="synonym">Hibiscus barbadensis</name>
    <dbReference type="NCBI Taxonomy" id="3634"/>
    <lineage>
        <taxon>Eukaryota</taxon>
        <taxon>Viridiplantae</taxon>
        <taxon>Streptophyta</taxon>
        <taxon>Embryophyta</taxon>
        <taxon>Tracheophyta</taxon>
        <taxon>Spermatophyta</taxon>
        <taxon>Magnoliopsida</taxon>
        <taxon>eudicotyledons</taxon>
        <taxon>Gunneridae</taxon>
        <taxon>Pentapetalae</taxon>
        <taxon>rosids</taxon>
        <taxon>malvids</taxon>
        <taxon>Malvales</taxon>
        <taxon>Malvaceae</taxon>
        <taxon>Malvoideae</taxon>
        <taxon>Gossypium</taxon>
    </lineage>
</organism>
<name>A0A5J5NEG9_GOSBA</name>
<dbReference type="Pfam" id="PF12796">
    <property type="entry name" value="Ank_2"/>
    <property type="match status" value="1"/>
</dbReference>
<gene>
    <name evidence="2" type="ORF">ES319_1Z051200v1</name>
</gene>
<keyword evidence="1" id="KW-0040">ANK repeat</keyword>
<dbReference type="SUPFAM" id="SSF48403">
    <property type="entry name" value="Ankyrin repeat"/>
    <property type="match status" value="1"/>
</dbReference>
<dbReference type="PROSITE" id="PS50088">
    <property type="entry name" value="ANK_REPEAT"/>
    <property type="match status" value="1"/>
</dbReference>
<dbReference type="InterPro" id="IPR002110">
    <property type="entry name" value="Ankyrin_rpt"/>
</dbReference>
<dbReference type="PANTHER" id="PTHR22677:SF4">
    <property type="entry name" value="USHER SYNDROME TYPE-1G PROTEIN-LIKE PROTEIN"/>
    <property type="match status" value="1"/>
</dbReference>
<dbReference type="PROSITE" id="PS50297">
    <property type="entry name" value="ANK_REP_REGION"/>
    <property type="match status" value="1"/>
</dbReference>
<keyword evidence="3" id="KW-1185">Reference proteome</keyword>
<protein>
    <submittedName>
        <fullName evidence="2">Uncharacterized protein</fullName>
    </submittedName>
</protein>
<dbReference type="AlphaFoldDB" id="A0A5J5NEG9"/>
<dbReference type="EMBL" id="ML706160">
    <property type="protein sequence ID" value="KAB1671266.1"/>
    <property type="molecule type" value="Genomic_DNA"/>
</dbReference>
<sequence length="166" mass="18767">MKKLGNNFVNSEIIDDDETICIVSYYNYDINWDKAGVIQELDKGVEPNGVDYDRRTALHLAACEGWIEVVDLLLEKGADVNSLDHWGRTPLSDTHSFRHNEVCKILEARGGIDPVGMDSQAPCFEIDHSEVDMEEATRIGEWTLRGLSIGEYPYNLVVTCVFRTRS</sequence>
<feature type="repeat" description="ANK" evidence="1">
    <location>
        <begin position="53"/>
        <end position="85"/>
    </location>
</feature>